<comment type="similarity">
    <text evidence="1">Belongs to the Gfa family.</text>
</comment>
<protein>
    <submittedName>
        <fullName evidence="6">GFA family protein</fullName>
    </submittedName>
</protein>
<evidence type="ECO:0000259" key="5">
    <source>
        <dbReference type="PROSITE" id="PS51891"/>
    </source>
</evidence>
<gene>
    <name evidence="6" type="ORF">RM531_10935</name>
</gene>
<name>A0ABU3BDB5_9GAMM</name>
<evidence type="ECO:0000313" key="6">
    <source>
        <dbReference type="EMBL" id="MDT0618991.1"/>
    </source>
</evidence>
<dbReference type="InterPro" id="IPR011057">
    <property type="entry name" value="Mss4-like_sf"/>
</dbReference>
<dbReference type="PANTHER" id="PTHR33337:SF40">
    <property type="entry name" value="CENP-V_GFA DOMAIN-CONTAINING PROTEIN-RELATED"/>
    <property type="match status" value="1"/>
</dbReference>
<dbReference type="Gene3D" id="3.90.1590.10">
    <property type="entry name" value="glutathione-dependent formaldehyde- activating enzyme (gfa)"/>
    <property type="match status" value="1"/>
</dbReference>
<dbReference type="SUPFAM" id="SSF51316">
    <property type="entry name" value="Mss4-like"/>
    <property type="match status" value="1"/>
</dbReference>
<keyword evidence="4" id="KW-0456">Lyase</keyword>
<proteinExistence type="inferred from homology"/>
<evidence type="ECO:0000256" key="4">
    <source>
        <dbReference type="ARBA" id="ARBA00023239"/>
    </source>
</evidence>
<evidence type="ECO:0000256" key="3">
    <source>
        <dbReference type="ARBA" id="ARBA00022833"/>
    </source>
</evidence>
<evidence type="ECO:0000313" key="7">
    <source>
        <dbReference type="Proteomes" id="UP001259982"/>
    </source>
</evidence>
<reference evidence="6 7" key="1">
    <citation type="submission" date="2023-09" db="EMBL/GenBank/DDBJ databases">
        <authorList>
            <person name="Rey-Velasco X."/>
        </authorList>
    </citation>
    <scope>NUCLEOTIDE SEQUENCE [LARGE SCALE GENOMIC DNA]</scope>
    <source>
        <strain evidence="6 7">P385</strain>
    </source>
</reference>
<keyword evidence="2" id="KW-0479">Metal-binding</keyword>
<dbReference type="RefSeq" id="WP_311659276.1">
    <property type="nucleotide sequence ID" value="NZ_JAVRHY010000009.1"/>
</dbReference>
<feature type="domain" description="CENP-V/GFA" evidence="5">
    <location>
        <begin position="6"/>
        <end position="119"/>
    </location>
</feature>
<organism evidence="6 7">
    <name type="scientific">Spectribacter acetivorans</name>
    <dbReference type="NCBI Taxonomy" id="3075603"/>
    <lineage>
        <taxon>Bacteria</taxon>
        <taxon>Pseudomonadati</taxon>
        <taxon>Pseudomonadota</taxon>
        <taxon>Gammaproteobacteria</taxon>
        <taxon>Salinisphaerales</taxon>
        <taxon>Salinisphaeraceae</taxon>
        <taxon>Spectribacter</taxon>
    </lineage>
</organism>
<keyword evidence="3" id="KW-0862">Zinc</keyword>
<evidence type="ECO:0000256" key="1">
    <source>
        <dbReference type="ARBA" id="ARBA00005495"/>
    </source>
</evidence>
<dbReference type="PANTHER" id="PTHR33337">
    <property type="entry name" value="GFA DOMAIN-CONTAINING PROTEIN"/>
    <property type="match status" value="1"/>
</dbReference>
<sequence>MTDTIGRGHCRCGAIELTVTGAALMRGLCHCTICQAFNEAPYADITLFRARDLQVNAPERVRFDTYRPPPAVQRGKCADCEQPAIEYLDMPGLPKLAIVPSANLQELPGLPDPALHIFYHRRTADVDDGLPRFSGYWRSQLAFSWRVMAALWRTR</sequence>
<dbReference type="Pfam" id="PF04828">
    <property type="entry name" value="GFA"/>
    <property type="match status" value="1"/>
</dbReference>
<dbReference type="Proteomes" id="UP001259982">
    <property type="component" value="Unassembled WGS sequence"/>
</dbReference>
<dbReference type="PROSITE" id="PS51891">
    <property type="entry name" value="CENP_V_GFA"/>
    <property type="match status" value="1"/>
</dbReference>
<evidence type="ECO:0000256" key="2">
    <source>
        <dbReference type="ARBA" id="ARBA00022723"/>
    </source>
</evidence>
<dbReference type="InterPro" id="IPR006913">
    <property type="entry name" value="CENP-V/GFA"/>
</dbReference>
<accession>A0ABU3BDB5</accession>
<comment type="caution">
    <text evidence="6">The sequence shown here is derived from an EMBL/GenBank/DDBJ whole genome shotgun (WGS) entry which is preliminary data.</text>
</comment>
<dbReference type="EMBL" id="JAVRHY010000009">
    <property type="protein sequence ID" value="MDT0618991.1"/>
    <property type="molecule type" value="Genomic_DNA"/>
</dbReference>
<keyword evidence="7" id="KW-1185">Reference proteome</keyword>